<dbReference type="InterPro" id="IPR050807">
    <property type="entry name" value="TransReg_Diox_bact_type"/>
</dbReference>
<dbReference type="Gene3D" id="2.60.120.10">
    <property type="entry name" value="Jelly Rolls"/>
    <property type="match status" value="1"/>
</dbReference>
<dbReference type="PANTHER" id="PTHR46797:SF1">
    <property type="entry name" value="METHYLPHOSPHONATE SYNTHASE"/>
    <property type="match status" value="1"/>
</dbReference>
<protein>
    <recommendedName>
        <fullName evidence="2">Cupin type-2 domain-containing protein</fullName>
    </recommendedName>
</protein>
<keyword evidence="4" id="KW-1185">Reference proteome</keyword>
<gene>
    <name evidence="3" type="ORF">GCM10023321_11430</name>
</gene>
<comment type="caution">
    <text evidence="3">The sequence shown here is derived from an EMBL/GenBank/DDBJ whole genome shotgun (WGS) entry which is preliminary data.</text>
</comment>
<evidence type="ECO:0000313" key="4">
    <source>
        <dbReference type="Proteomes" id="UP001428817"/>
    </source>
</evidence>
<accession>A0ABP9PQ01</accession>
<keyword evidence="1" id="KW-0238">DNA-binding</keyword>
<dbReference type="SUPFAM" id="SSF51182">
    <property type="entry name" value="RmlC-like cupins"/>
    <property type="match status" value="1"/>
</dbReference>
<dbReference type="InterPro" id="IPR014710">
    <property type="entry name" value="RmlC-like_jellyroll"/>
</dbReference>
<evidence type="ECO:0000256" key="1">
    <source>
        <dbReference type="ARBA" id="ARBA00023125"/>
    </source>
</evidence>
<evidence type="ECO:0000259" key="2">
    <source>
        <dbReference type="Pfam" id="PF07883"/>
    </source>
</evidence>
<dbReference type="CDD" id="cd02209">
    <property type="entry name" value="cupin_XRE_C"/>
    <property type="match status" value="1"/>
</dbReference>
<dbReference type="InterPro" id="IPR011051">
    <property type="entry name" value="RmlC_Cupin_sf"/>
</dbReference>
<feature type="domain" description="Cupin type-2" evidence="2">
    <location>
        <begin position="8"/>
        <end position="73"/>
    </location>
</feature>
<sequence length="80" mass="8823">MMPFVLYPPRTAARCTFKEHHGDEFVVVLSGEVELRFPDRVERLAAGDSAYFRGGVPHYLRSLGPEPAEVLAVITAPPAN</sequence>
<dbReference type="Pfam" id="PF07883">
    <property type="entry name" value="Cupin_2"/>
    <property type="match status" value="1"/>
</dbReference>
<proteinExistence type="predicted"/>
<dbReference type="EMBL" id="BAABJP010000004">
    <property type="protein sequence ID" value="GAA5148709.1"/>
    <property type="molecule type" value="Genomic_DNA"/>
</dbReference>
<evidence type="ECO:0000313" key="3">
    <source>
        <dbReference type="EMBL" id="GAA5148709.1"/>
    </source>
</evidence>
<organism evidence="3 4">
    <name type="scientific">Pseudonocardia eucalypti</name>
    <dbReference type="NCBI Taxonomy" id="648755"/>
    <lineage>
        <taxon>Bacteria</taxon>
        <taxon>Bacillati</taxon>
        <taxon>Actinomycetota</taxon>
        <taxon>Actinomycetes</taxon>
        <taxon>Pseudonocardiales</taxon>
        <taxon>Pseudonocardiaceae</taxon>
        <taxon>Pseudonocardia</taxon>
    </lineage>
</organism>
<dbReference type="PANTHER" id="PTHR46797">
    <property type="entry name" value="HTH-TYPE TRANSCRIPTIONAL REGULATOR"/>
    <property type="match status" value="1"/>
</dbReference>
<dbReference type="InterPro" id="IPR013096">
    <property type="entry name" value="Cupin_2"/>
</dbReference>
<dbReference type="Proteomes" id="UP001428817">
    <property type="component" value="Unassembled WGS sequence"/>
</dbReference>
<name>A0ABP9PQ01_9PSEU</name>
<reference evidence="4" key="1">
    <citation type="journal article" date="2019" name="Int. J. Syst. Evol. Microbiol.">
        <title>The Global Catalogue of Microorganisms (GCM) 10K type strain sequencing project: providing services to taxonomists for standard genome sequencing and annotation.</title>
        <authorList>
            <consortium name="The Broad Institute Genomics Platform"/>
            <consortium name="The Broad Institute Genome Sequencing Center for Infectious Disease"/>
            <person name="Wu L."/>
            <person name="Ma J."/>
        </authorList>
    </citation>
    <scope>NUCLEOTIDE SEQUENCE [LARGE SCALE GENOMIC DNA]</scope>
    <source>
        <strain evidence="4">JCM 18303</strain>
    </source>
</reference>